<evidence type="ECO:0000256" key="8">
    <source>
        <dbReference type="ARBA" id="ARBA00022946"/>
    </source>
</evidence>
<dbReference type="Pfam" id="PF08417">
    <property type="entry name" value="PaO"/>
    <property type="match status" value="1"/>
</dbReference>
<organism evidence="15 16">
    <name type="scientific">Stephanodiscus triporus</name>
    <dbReference type="NCBI Taxonomy" id="2934178"/>
    <lineage>
        <taxon>Eukaryota</taxon>
        <taxon>Sar</taxon>
        <taxon>Stramenopiles</taxon>
        <taxon>Ochrophyta</taxon>
        <taxon>Bacillariophyta</taxon>
        <taxon>Coscinodiscophyceae</taxon>
        <taxon>Thalassiosirophycidae</taxon>
        <taxon>Stephanodiscales</taxon>
        <taxon>Stephanodiscaceae</taxon>
        <taxon>Stephanodiscus</taxon>
    </lineage>
</organism>
<dbReference type="GO" id="GO:0051537">
    <property type="term" value="F:2 iron, 2 sulfur cluster binding"/>
    <property type="evidence" value="ECO:0007669"/>
    <property type="project" value="UniProtKB-KW"/>
</dbReference>
<keyword evidence="9" id="KW-1133">Transmembrane helix</keyword>
<evidence type="ECO:0000256" key="4">
    <source>
        <dbReference type="ARBA" id="ARBA00022640"/>
    </source>
</evidence>
<dbReference type="PANTHER" id="PTHR21266">
    <property type="entry name" value="IRON-SULFUR DOMAIN CONTAINING PROTEIN"/>
    <property type="match status" value="1"/>
</dbReference>
<keyword evidence="11" id="KW-0408">Iron</keyword>
<keyword evidence="10" id="KW-0560">Oxidoreductase</keyword>
<dbReference type="Proteomes" id="UP001530315">
    <property type="component" value="Unassembled WGS sequence"/>
</dbReference>
<dbReference type="SUPFAM" id="SSF50022">
    <property type="entry name" value="ISP domain"/>
    <property type="match status" value="1"/>
</dbReference>
<dbReference type="InterPro" id="IPR017941">
    <property type="entry name" value="Rieske_2Fe-2S"/>
</dbReference>
<keyword evidence="6" id="KW-0001">2Fe-2S</keyword>
<dbReference type="InterPro" id="IPR013626">
    <property type="entry name" value="PaO"/>
</dbReference>
<dbReference type="GO" id="GO:0016020">
    <property type="term" value="C:membrane"/>
    <property type="evidence" value="ECO:0007669"/>
    <property type="project" value="UniProtKB-SubCell"/>
</dbReference>
<name>A0ABD3NA05_9STRA</name>
<evidence type="ECO:0000256" key="7">
    <source>
        <dbReference type="ARBA" id="ARBA00022723"/>
    </source>
</evidence>
<keyword evidence="4" id="KW-0934">Plastid</keyword>
<evidence type="ECO:0000256" key="2">
    <source>
        <dbReference type="ARBA" id="ARBA00004370"/>
    </source>
</evidence>
<evidence type="ECO:0000313" key="16">
    <source>
        <dbReference type="Proteomes" id="UP001530315"/>
    </source>
</evidence>
<keyword evidence="5" id="KW-0812">Transmembrane</keyword>
<evidence type="ECO:0000256" key="1">
    <source>
        <dbReference type="ARBA" id="ARBA00004229"/>
    </source>
</evidence>
<keyword evidence="13" id="KW-0472">Membrane</keyword>
<evidence type="ECO:0000256" key="5">
    <source>
        <dbReference type="ARBA" id="ARBA00022692"/>
    </source>
</evidence>
<evidence type="ECO:0000259" key="14">
    <source>
        <dbReference type="PROSITE" id="PS51296"/>
    </source>
</evidence>
<evidence type="ECO:0000256" key="12">
    <source>
        <dbReference type="ARBA" id="ARBA00023014"/>
    </source>
</evidence>
<comment type="subcellular location">
    <subcellularLocation>
        <location evidence="2">Membrane</location>
    </subcellularLocation>
    <subcellularLocation>
        <location evidence="1">Plastid</location>
        <location evidence="1">Chloroplast</location>
    </subcellularLocation>
</comment>
<dbReference type="GO" id="GO:0009507">
    <property type="term" value="C:chloroplast"/>
    <property type="evidence" value="ECO:0007669"/>
    <property type="project" value="UniProtKB-SubCell"/>
</dbReference>
<dbReference type="SUPFAM" id="SSF55961">
    <property type="entry name" value="Bet v1-like"/>
    <property type="match status" value="1"/>
</dbReference>
<dbReference type="Gene3D" id="2.102.10.10">
    <property type="entry name" value="Rieske [2Fe-2S] iron-sulphur domain"/>
    <property type="match status" value="1"/>
</dbReference>
<evidence type="ECO:0000256" key="13">
    <source>
        <dbReference type="ARBA" id="ARBA00023136"/>
    </source>
</evidence>
<proteinExistence type="predicted"/>
<gene>
    <name evidence="15" type="ORF">ACHAW5_005908</name>
</gene>
<reference evidence="15 16" key="1">
    <citation type="submission" date="2024-10" db="EMBL/GenBank/DDBJ databases">
        <title>Updated reference genomes for cyclostephanoid diatoms.</title>
        <authorList>
            <person name="Roberts W.R."/>
            <person name="Alverson A.J."/>
        </authorList>
    </citation>
    <scope>NUCLEOTIDE SEQUENCE [LARGE SCALE GENOMIC DNA]</scope>
    <source>
        <strain evidence="15 16">AJA276-08</strain>
    </source>
</reference>
<dbReference type="GO" id="GO:0016491">
    <property type="term" value="F:oxidoreductase activity"/>
    <property type="evidence" value="ECO:0007669"/>
    <property type="project" value="UniProtKB-KW"/>
</dbReference>
<keyword evidence="16" id="KW-1185">Reference proteome</keyword>
<keyword evidence="8" id="KW-0809">Transit peptide</keyword>
<accession>A0ABD3NA05</accession>
<dbReference type="AlphaFoldDB" id="A0ABD3NA05"/>
<dbReference type="InterPro" id="IPR050584">
    <property type="entry name" value="Cholesterol_7-desaturase"/>
</dbReference>
<evidence type="ECO:0000256" key="3">
    <source>
        <dbReference type="ARBA" id="ARBA00022528"/>
    </source>
</evidence>
<keyword evidence="7" id="KW-0479">Metal-binding</keyword>
<evidence type="ECO:0000256" key="11">
    <source>
        <dbReference type="ARBA" id="ARBA00023004"/>
    </source>
</evidence>
<dbReference type="GO" id="GO:0046872">
    <property type="term" value="F:metal ion binding"/>
    <property type="evidence" value="ECO:0007669"/>
    <property type="project" value="UniProtKB-KW"/>
</dbReference>
<evidence type="ECO:0000256" key="6">
    <source>
        <dbReference type="ARBA" id="ARBA00022714"/>
    </source>
</evidence>
<keyword evidence="3" id="KW-0150">Chloroplast</keyword>
<protein>
    <recommendedName>
        <fullName evidence="14">Rieske domain-containing protein</fullName>
    </recommendedName>
</protein>
<evidence type="ECO:0000256" key="9">
    <source>
        <dbReference type="ARBA" id="ARBA00022989"/>
    </source>
</evidence>
<dbReference type="EMBL" id="JALLAZ020001563">
    <property type="protein sequence ID" value="KAL3772924.1"/>
    <property type="molecule type" value="Genomic_DNA"/>
</dbReference>
<dbReference type="Pfam" id="PF00355">
    <property type="entry name" value="Rieske"/>
    <property type="match status" value="1"/>
</dbReference>
<dbReference type="InterPro" id="IPR036922">
    <property type="entry name" value="Rieske_2Fe-2S_sf"/>
</dbReference>
<evidence type="ECO:0000256" key="10">
    <source>
        <dbReference type="ARBA" id="ARBA00023002"/>
    </source>
</evidence>
<comment type="caution">
    <text evidence="15">The sequence shown here is derived from an EMBL/GenBank/DDBJ whole genome shotgun (WGS) entry which is preliminary data.</text>
</comment>
<dbReference type="PROSITE" id="PS51296">
    <property type="entry name" value="RIESKE"/>
    <property type="match status" value="1"/>
</dbReference>
<sequence>MMTKIFPVAATAIIGSAGAFQFPTGDVVLQSRSAATYFRGTRSKTGLRIASVAPPTDEPATIIVDDLLPELRSSDSFDWFKAWHPVVPVEYLDVEKPHAFKLLGIDVVIWNDGPIDKNPAFQPRKDRVNDAKKSVGQWRAFVDECPHRKVPLSEGRIEDDGSLFCSYHGWRFNGQGETIDVPQISHGELMRIKANPKSNCNSFPVQVVDGVLWVWPDASDDARIESALTSVPSNDYEGEDIDKDRLWLGPWNFRELPYGHDYFIENVVDPAHVPVSHHNVVGSRYSDQSLHIETLRPLSKSGFSIGVKNAHTASDMSSTTFNAPSQVLIKQPFGRDGARQYLELYSSPSRPGFSNHVGRIVIVKDSSKTTPKLLGVFTLPMPIWVNHVLASLFLNQDALFLHGQERAFTHTGKYRTAVPANDSYSKNVLPTSADKGVMLFRGWMSKFAAGYIPFRGDTTMSASNKEVVFDVWNAHTKNCKYCLTALKRIKTARKMTFFASALVATIRPKVLGVVGSTLTALGLSGLGLLFSKLIGMFYRFEFSHADNH</sequence>
<keyword evidence="12" id="KW-0411">Iron-sulfur</keyword>
<feature type="domain" description="Rieske" evidence="14">
    <location>
        <begin position="105"/>
        <end position="214"/>
    </location>
</feature>
<evidence type="ECO:0000313" key="15">
    <source>
        <dbReference type="EMBL" id="KAL3772924.1"/>
    </source>
</evidence>
<dbReference type="PANTHER" id="PTHR21266:SF32">
    <property type="entry name" value="CHOLESTEROL 7-DESATURASE NVD"/>
    <property type="match status" value="1"/>
</dbReference>